<dbReference type="PANTHER" id="PTHR38477">
    <property type="entry name" value="HYPOTHETICAL EXPORTED PROTEIN"/>
    <property type="match status" value="1"/>
</dbReference>
<feature type="signal peptide" evidence="1">
    <location>
        <begin position="1"/>
        <end position="25"/>
    </location>
</feature>
<evidence type="ECO:0000313" key="3">
    <source>
        <dbReference type="Proteomes" id="UP001620397"/>
    </source>
</evidence>
<gene>
    <name evidence="2" type="ORF">ISP14_06825</name>
</gene>
<evidence type="ECO:0000313" key="2">
    <source>
        <dbReference type="EMBL" id="MFK2930500.1"/>
    </source>
</evidence>
<comment type="caution">
    <text evidence="2">The sequence shown here is derived from an EMBL/GenBank/DDBJ whole genome shotgun (WGS) entry which is preliminary data.</text>
</comment>
<keyword evidence="1" id="KW-0732">Signal</keyword>
<name>A0ABW8KEE0_9GAMM</name>
<dbReference type="EMBL" id="JADIKL010000003">
    <property type="protein sequence ID" value="MFK2930500.1"/>
    <property type="molecule type" value="Genomic_DNA"/>
</dbReference>
<protein>
    <submittedName>
        <fullName evidence="2">Murein L,D-transpeptidase catalytic domain family protein</fullName>
    </submittedName>
</protein>
<dbReference type="Proteomes" id="UP001620397">
    <property type="component" value="Unassembled WGS sequence"/>
</dbReference>
<evidence type="ECO:0000256" key="1">
    <source>
        <dbReference type="SAM" id="SignalP"/>
    </source>
</evidence>
<dbReference type="InterPro" id="IPR032676">
    <property type="entry name" value="YkuD_2"/>
</dbReference>
<reference evidence="2 3" key="1">
    <citation type="submission" date="2020-10" db="EMBL/GenBank/DDBJ databases">
        <title>Phylogeny of dyella-like bacteria.</title>
        <authorList>
            <person name="Fu J."/>
        </authorList>
    </citation>
    <scope>NUCLEOTIDE SEQUENCE [LARGE SCALE GENOMIC DNA]</scope>
    <source>
        <strain evidence="2 3">DKC-1</strain>
    </source>
</reference>
<keyword evidence="3" id="KW-1185">Reference proteome</keyword>
<dbReference type="Pfam" id="PF13645">
    <property type="entry name" value="YkuD_2"/>
    <property type="match status" value="1"/>
</dbReference>
<accession>A0ABW8KEE0</accession>
<organism evidence="2 3">
    <name type="scientific">Dyella agri</name>
    <dbReference type="NCBI Taxonomy" id="1926869"/>
    <lineage>
        <taxon>Bacteria</taxon>
        <taxon>Pseudomonadati</taxon>
        <taxon>Pseudomonadota</taxon>
        <taxon>Gammaproteobacteria</taxon>
        <taxon>Lysobacterales</taxon>
        <taxon>Rhodanobacteraceae</taxon>
        <taxon>Dyella</taxon>
    </lineage>
</organism>
<proteinExistence type="predicted"/>
<dbReference type="RefSeq" id="WP_404537460.1">
    <property type="nucleotide sequence ID" value="NZ_JADIKL010000003.1"/>
</dbReference>
<sequence>MNSIVRRVAMLAALASSAGLLPVHAAESPLAAALHKLAPAANPAVIALALQATDCAAARGLPPSDRLAVIDYSLPSTEPRLWVFDLAHRKLLFHELVAHGRNSGGDLATQFSNRPDSLESSLGLFRTLGTYDGHNGYSLRLEGLDPGFNSNALQRALVIHGAAYVDPALAHKAGRIGRSWGCPAVRTAVAHPLIDALKDGQYVFSYYPNPQWLGASRNLQCHPAQTATASLAH</sequence>
<feature type="chain" id="PRO_5047307100" evidence="1">
    <location>
        <begin position="26"/>
        <end position="233"/>
    </location>
</feature>
<dbReference type="PANTHER" id="PTHR38477:SF1">
    <property type="entry name" value="MUREIN L,D-TRANSPEPTIDASE CATALYTIC DOMAIN FAMILY PROTEIN"/>
    <property type="match status" value="1"/>
</dbReference>